<evidence type="ECO:0000313" key="4">
    <source>
        <dbReference type="Proteomes" id="UP001163882"/>
    </source>
</evidence>
<evidence type="ECO:0000313" key="3">
    <source>
        <dbReference type="EMBL" id="UYQ71457.1"/>
    </source>
</evidence>
<dbReference type="Proteomes" id="UP001163882">
    <property type="component" value="Chromosome"/>
</dbReference>
<evidence type="ECO:0000259" key="2">
    <source>
        <dbReference type="Pfam" id="PF25455"/>
    </source>
</evidence>
<feature type="domain" description="CAF17 C-terminal" evidence="2">
    <location>
        <begin position="197"/>
        <end position="263"/>
    </location>
</feature>
<dbReference type="RefSeq" id="WP_264225109.1">
    <property type="nucleotide sequence ID" value="NZ_CP107716.1"/>
</dbReference>
<accession>A0ABY6IPR0</accession>
<keyword evidence="4" id="KW-1185">Reference proteome</keyword>
<dbReference type="InterPro" id="IPR045179">
    <property type="entry name" value="YgfZ/GcvT"/>
</dbReference>
<dbReference type="Pfam" id="PF25455">
    <property type="entry name" value="Beta-barrel_CAF17_C"/>
    <property type="match status" value="1"/>
</dbReference>
<dbReference type="InterPro" id="IPR027266">
    <property type="entry name" value="TrmE/GcvT-like"/>
</dbReference>
<dbReference type="Gene3D" id="3.30.1360.120">
    <property type="entry name" value="Probable tRNA modification gtpase trme, domain 1"/>
    <property type="match status" value="2"/>
</dbReference>
<dbReference type="PANTHER" id="PTHR22602:SF0">
    <property type="entry name" value="TRANSFERASE CAF17, MITOCHONDRIAL-RELATED"/>
    <property type="match status" value="1"/>
</dbReference>
<dbReference type="NCBIfam" id="TIGR03317">
    <property type="entry name" value="ygfZ_signature"/>
    <property type="match status" value="1"/>
</dbReference>
<dbReference type="PIRSF" id="PIRSF006487">
    <property type="entry name" value="GcvT"/>
    <property type="match status" value="1"/>
</dbReference>
<keyword evidence="1" id="KW-0809">Transit peptide</keyword>
<protein>
    <submittedName>
        <fullName evidence="3">Folate-binding protein</fullName>
    </submittedName>
</protein>
<dbReference type="EMBL" id="CP107716">
    <property type="protein sequence ID" value="UYQ71457.1"/>
    <property type="molecule type" value="Genomic_DNA"/>
</dbReference>
<dbReference type="PANTHER" id="PTHR22602">
    <property type="entry name" value="TRANSFERASE CAF17, MITOCHONDRIAL-RELATED"/>
    <property type="match status" value="1"/>
</dbReference>
<sequence>MTIEKRADRVAFKISGPDATHLLHDVLTPPVLEDGTARWFALLAPQGKLLAEGLIGWADGAHWLDVPASVAENFFKRMKMYRLRAKMDIEVLAETHAVGWSAEAPQIGIVHRDGRHEGLGYRVIAPLAESDDWVEGTGQAKARIVAGIAEMGPDFPTEDAFPHDIGMDHLGGVDFKKGCYVGQEVVSRMQHRGTARRRPVIVSDISAGERGDAVMIGGKNVGTIGSVVDGRAVGIARIDKITDGEGASVAGAPVSLALPEWARYGFAAPGGDSEDD</sequence>
<name>A0ABY6IPR0_9HYPH</name>
<dbReference type="InterPro" id="IPR057460">
    <property type="entry name" value="CAF17_C"/>
</dbReference>
<proteinExistence type="predicted"/>
<organism evidence="3 4">
    <name type="scientific">Pelagibacterium flavum</name>
    <dbReference type="NCBI Taxonomy" id="2984530"/>
    <lineage>
        <taxon>Bacteria</taxon>
        <taxon>Pseudomonadati</taxon>
        <taxon>Pseudomonadota</taxon>
        <taxon>Alphaproteobacteria</taxon>
        <taxon>Hyphomicrobiales</taxon>
        <taxon>Devosiaceae</taxon>
        <taxon>Pelagibacterium</taxon>
    </lineage>
</organism>
<dbReference type="InterPro" id="IPR017703">
    <property type="entry name" value="YgfZ/GCV_T_CS"/>
</dbReference>
<reference evidence="3" key="1">
    <citation type="submission" date="2022-10" db="EMBL/GenBank/DDBJ databases">
        <title>YIM 151497 complete genome.</title>
        <authorList>
            <person name="Chen X."/>
        </authorList>
    </citation>
    <scope>NUCLEOTIDE SEQUENCE</scope>
    <source>
        <strain evidence="3">YIM 151497</strain>
    </source>
</reference>
<dbReference type="SUPFAM" id="SSF103025">
    <property type="entry name" value="Folate-binding domain"/>
    <property type="match status" value="1"/>
</dbReference>
<gene>
    <name evidence="3" type="ORF">OF122_15595</name>
</gene>
<evidence type="ECO:0000256" key="1">
    <source>
        <dbReference type="ARBA" id="ARBA00022946"/>
    </source>
</evidence>